<evidence type="ECO:0000313" key="2">
    <source>
        <dbReference type="Proteomes" id="UP000784294"/>
    </source>
</evidence>
<dbReference type="AlphaFoldDB" id="A0A3S5AP01"/>
<organism evidence="1 2">
    <name type="scientific">Protopolystoma xenopodis</name>
    <dbReference type="NCBI Taxonomy" id="117903"/>
    <lineage>
        <taxon>Eukaryota</taxon>
        <taxon>Metazoa</taxon>
        <taxon>Spiralia</taxon>
        <taxon>Lophotrochozoa</taxon>
        <taxon>Platyhelminthes</taxon>
        <taxon>Monogenea</taxon>
        <taxon>Polyopisthocotylea</taxon>
        <taxon>Polystomatidea</taxon>
        <taxon>Polystomatidae</taxon>
        <taxon>Protopolystoma</taxon>
    </lineage>
</organism>
<sequence length="148" mass="17306">MAPRRRVFGQMLRDYRQPRPYRADASFTSWSTRIIELFWTLQEWLELQCKRQSEYETRKSRMAMPTDDTDYDAGETFGNVPRPWSYSGNDDADNGLRTICVPLSLPANMTMLRKQGQTLSNIKEVVGLWTLGIIIRIAEDKMQPTRPR</sequence>
<comment type="caution">
    <text evidence="1">The sequence shown here is derived from an EMBL/GenBank/DDBJ whole genome shotgun (WGS) entry which is preliminary data.</text>
</comment>
<proteinExistence type="predicted"/>
<evidence type="ECO:0000313" key="1">
    <source>
        <dbReference type="EMBL" id="VEL41609.1"/>
    </source>
</evidence>
<protein>
    <submittedName>
        <fullName evidence="1">Uncharacterized protein</fullName>
    </submittedName>
</protein>
<gene>
    <name evidence="1" type="ORF">PXEA_LOCUS35049</name>
</gene>
<accession>A0A3S5AP01</accession>
<dbReference type="EMBL" id="CAAALY010270117">
    <property type="protein sequence ID" value="VEL41609.1"/>
    <property type="molecule type" value="Genomic_DNA"/>
</dbReference>
<name>A0A3S5AP01_9PLAT</name>
<dbReference type="Proteomes" id="UP000784294">
    <property type="component" value="Unassembled WGS sequence"/>
</dbReference>
<reference evidence="1" key="1">
    <citation type="submission" date="2018-11" db="EMBL/GenBank/DDBJ databases">
        <authorList>
            <consortium name="Pathogen Informatics"/>
        </authorList>
    </citation>
    <scope>NUCLEOTIDE SEQUENCE</scope>
</reference>
<keyword evidence="2" id="KW-1185">Reference proteome</keyword>